<dbReference type="InterPro" id="IPR020568">
    <property type="entry name" value="Ribosomal_Su5_D2-typ_SF"/>
</dbReference>
<name>A0ABT7BXJ2_9CYAN</name>
<evidence type="ECO:0000313" key="9">
    <source>
        <dbReference type="Proteomes" id="UP001232992"/>
    </source>
</evidence>
<organism evidence="8 9">
    <name type="scientific">Roseofilum casamattae BLCC-M143</name>
    <dbReference type="NCBI Taxonomy" id="3022442"/>
    <lineage>
        <taxon>Bacteria</taxon>
        <taxon>Bacillati</taxon>
        <taxon>Cyanobacteriota</taxon>
        <taxon>Cyanophyceae</taxon>
        <taxon>Desertifilales</taxon>
        <taxon>Desertifilaceae</taxon>
        <taxon>Roseofilum</taxon>
        <taxon>Roseofilum casamattae</taxon>
    </lineage>
</organism>
<dbReference type="InterPro" id="IPR000100">
    <property type="entry name" value="RNase_P"/>
</dbReference>
<dbReference type="EMBL" id="JAQOSQ010000010">
    <property type="protein sequence ID" value="MDJ1183886.1"/>
    <property type="molecule type" value="Genomic_DNA"/>
</dbReference>
<evidence type="ECO:0000256" key="7">
    <source>
        <dbReference type="NCBIfam" id="TIGR00188"/>
    </source>
</evidence>
<dbReference type="PANTHER" id="PTHR33992:SF1">
    <property type="entry name" value="RIBONUCLEASE P PROTEIN COMPONENT"/>
    <property type="match status" value="1"/>
</dbReference>
<accession>A0ABT7BXJ2</accession>
<dbReference type="NCBIfam" id="TIGR00188">
    <property type="entry name" value="rnpA"/>
    <property type="match status" value="1"/>
</dbReference>
<evidence type="ECO:0000256" key="5">
    <source>
        <dbReference type="ARBA" id="ARBA00022884"/>
    </source>
</evidence>
<protein>
    <recommendedName>
        <fullName evidence="6 7">Ribonuclease P protein component</fullName>
        <shortName evidence="6">RNase P protein</shortName>
        <shortName evidence="6">RNaseP protein</shortName>
        <ecNumber evidence="6 7">3.1.26.5</ecNumber>
    </recommendedName>
    <alternativeName>
        <fullName evidence="6">Protein C5</fullName>
    </alternativeName>
</protein>
<evidence type="ECO:0000256" key="2">
    <source>
        <dbReference type="ARBA" id="ARBA00022722"/>
    </source>
</evidence>
<dbReference type="RefSeq" id="WP_283758539.1">
    <property type="nucleotide sequence ID" value="NZ_JAQOSQ010000010.1"/>
</dbReference>
<keyword evidence="3 6" id="KW-0255">Endonuclease</keyword>
<dbReference type="HAMAP" id="MF_00227">
    <property type="entry name" value="RNase_P"/>
    <property type="match status" value="1"/>
</dbReference>
<keyword evidence="1 6" id="KW-0819">tRNA processing</keyword>
<keyword evidence="5 6" id="KW-0694">RNA-binding</keyword>
<evidence type="ECO:0000256" key="3">
    <source>
        <dbReference type="ARBA" id="ARBA00022759"/>
    </source>
</evidence>
<dbReference type="Gene3D" id="3.30.230.10">
    <property type="match status" value="1"/>
</dbReference>
<dbReference type="Proteomes" id="UP001232992">
    <property type="component" value="Unassembled WGS sequence"/>
</dbReference>
<comment type="function">
    <text evidence="6">RNaseP catalyzes the removal of the 5'-leader sequence from pre-tRNA to produce the mature 5'-terminus. It can also cleave other RNA substrates such as 4.5S RNA. The protein component plays an auxiliary but essential role in vivo by binding to the 5'-leader sequence and broadening the substrate specificity of the ribozyme.</text>
</comment>
<keyword evidence="9" id="KW-1185">Reference proteome</keyword>
<evidence type="ECO:0000256" key="1">
    <source>
        <dbReference type="ARBA" id="ARBA00022694"/>
    </source>
</evidence>
<comment type="caution">
    <text evidence="8">The sequence shown here is derived from an EMBL/GenBank/DDBJ whole genome shotgun (WGS) entry which is preliminary data.</text>
</comment>
<dbReference type="SUPFAM" id="SSF54211">
    <property type="entry name" value="Ribosomal protein S5 domain 2-like"/>
    <property type="match status" value="1"/>
</dbReference>
<keyword evidence="4 6" id="KW-0378">Hydrolase</keyword>
<proteinExistence type="inferred from homology"/>
<evidence type="ECO:0000256" key="6">
    <source>
        <dbReference type="HAMAP-Rule" id="MF_00227"/>
    </source>
</evidence>
<gene>
    <name evidence="6 8" type="primary">rnpA</name>
    <name evidence="8" type="ORF">PMH09_11885</name>
</gene>
<evidence type="ECO:0000313" key="8">
    <source>
        <dbReference type="EMBL" id="MDJ1183886.1"/>
    </source>
</evidence>
<comment type="similarity">
    <text evidence="6">Belongs to the RnpA family.</text>
</comment>
<keyword evidence="2 6" id="KW-0540">Nuclease</keyword>
<dbReference type="GO" id="GO:0004526">
    <property type="term" value="F:ribonuclease P activity"/>
    <property type="evidence" value="ECO:0007669"/>
    <property type="project" value="UniProtKB-EC"/>
</dbReference>
<dbReference type="EC" id="3.1.26.5" evidence="6 7"/>
<reference evidence="8 9" key="1">
    <citation type="submission" date="2023-01" db="EMBL/GenBank/DDBJ databases">
        <title>Novel diversity within Roseofilum (Cyanobacteria; Desertifilaceae) from marine benthic mats with descriptions of four novel species.</title>
        <authorList>
            <person name="Wang Y."/>
            <person name="Berthold D.E."/>
            <person name="Hu J."/>
            <person name="Lefler F.W."/>
            <person name="Laughinghouse H.D. IV."/>
        </authorList>
    </citation>
    <scope>NUCLEOTIDE SEQUENCE [LARGE SCALE GENOMIC DNA]</scope>
    <source>
        <strain evidence="8 9">BLCC-M143</strain>
    </source>
</reference>
<dbReference type="PANTHER" id="PTHR33992">
    <property type="entry name" value="RIBONUCLEASE P PROTEIN COMPONENT"/>
    <property type="match status" value="1"/>
</dbReference>
<dbReference type="Pfam" id="PF00825">
    <property type="entry name" value="Ribonuclease_P"/>
    <property type="match status" value="1"/>
</dbReference>
<evidence type="ECO:0000256" key="4">
    <source>
        <dbReference type="ARBA" id="ARBA00022801"/>
    </source>
</evidence>
<comment type="catalytic activity">
    <reaction evidence="6">
        <text>Endonucleolytic cleavage of RNA, removing 5'-extranucleotides from tRNA precursor.</text>
        <dbReference type="EC" id="3.1.26.5"/>
    </reaction>
</comment>
<sequence>MLPKANRLKNRRHFAGVYRQGIRHQTPHLTLRALGPAKLGIDPLSANAPPTKIGIVVSKKVDKRAVYRNRIQRQLRAKLREYLPRIPNGWRLAIVVRPGTKPCQSNEFIPELERLLSKIADKH</sequence>
<comment type="subunit">
    <text evidence="6">Consists of a catalytic RNA component (M1 or rnpB) and a protein subunit.</text>
</comment>
<dbReference type="InterPro" id="IPR014721">
    <property type="entry name" value="Ribsml_uS5_D2-typ_fold_subgr"/>
</dbReference>